<evidence type="ECO:0000313" key="4">
    <source>
        <dbReference type="EMBL" id="MDH2331584.1"/>
    </source>
</evidence>
<dbReference type="RefSeq" id="WP_028541602.1">
    <property type="nucleotide sequence ID" value="NZ_JARVWT010000004.1"/>
</dbReference>
<evidence type="ECO:0000313" key="6">
    <source>
        <dbReference type="Proteomes" id="UP000094974"/>
    </source>
</evidence>
<evidence type="ECO:0000313" key="5">
    <source>
        <dbReference type="EMBL" id="ODA09158.1"/>
    </source>
</evidence>
<evidence type="ECO:0000313" key="7">
    <source>
        <dbReference type="Proteomes" id="UP001229409"/>
    </source>
</evidence>
<protein>
    <submittedName>
        <fullName evidence="5">NAD(P)H dehydrogenase</fullName>
    </submittedName>
    <submittedName>
        <fullName evidence="4">NAD(P)H-dependent oxidoreductase</fullName>
        <ecNumber evidence="4">1.-.-.-</ecNumber>
    </submittedName>
</protein>
<name>A0AAJ3IZX6_PAEPO</name>
<keyword evidence="6" id="KW-1185">Reference proteome</keyword>
<dbReference type="InterPro" id="IPR003680">
    <property type="entry name" value="Flavodoxin_fold"/>
</dbReference>
<comment type="caution">
    <text evidence="4">The sequence shown here is derived from an EMBL/GenBank/DDBJ whole genome shotgun (WGS) entry which is preliminary data.</text>
</comment>
<comment type="similarity">
    <text evidence="1">Belongs to the NAD(P)H dehydrogenase (quinone) family.</text>
</comment>
<dbReference type="EMBL" id="JARVWT010000004">
    <property type="protein sequence ID" value="MDH2331584.1"/>
    <property type="molecule type" value="Genomic_DNA"/>
</dbReference>
<dbReference type="EMBL" id="LYND01000125">
    <property type="protein sequence ID" value="ODA09158.1"/>
    <property type="molecule type" value="Genomic_DNA"/>
</dbReference>
<dbReference type="InterPro" id="IPR029039">
    <property type="entry name" value="Flavoprotein-like_sf"/>
</dbReference>
<evidence type="ECO:0000256" key="1">
    <source>
        <dbReference type="ARBA" id="ARBA00006252"/>
    </source>
</evidence>
<dbReference type="AlphaFoldDB" id="A0AAJ3IZX6"/>
<proteinExistence type="inferred from homology"/>
<dbReference type="Proteomes" id="UP001229409">
    <property type="component" value="Unassembled WGS sequence"/>
</dbReference>
<dbReference type="SUPFAM" id="SSF52218">
    <property type="entry name" value="Flavoproteins"/>
    <property type="match status" value="1"/>
</dbReference>
<dbReference type="Proteomes" id="UP000094974">
    <property type="component" value="Unassembled WGS sequence"/>
</dbReference>
<dbReference type="InterPro" id="IPR051545">
    <property type="entry name" value="NAD(P)H_dehydrogenase_qn"/>
</dbReference>
<gene>
    <name evidence="5" type="ORF">A7312_27035</name>
    <name evidence="4" type="ORF">QDS18_11960</name>
</gene>
<dbReference type="GO" id="GO:0005829">
    <property type="term" value="C:cytosol"/>
    <property type="evidence" value="ECO:0007669"/>
    <property type="project" value="TreeGrafter"/>
</dbReference>
<evidence type="ECO:0000259" key="3">
    <source>
        <dbReference type="Pfam" id="PF02525"/>
    </source>
</evidence>
<reference evidence="5" key="2">
    <citation type="submission" date="2016-05" db="EMBL/GenBank/DDBJ databases">
        <authorList>
            <person name="Zheng J."/>
            <person name="Timme R."/>
            <person name="Allard M."/>
            <person name="Strain E."/>
            <person name="Luo Y."/>
            <person name="Brown E."/>
        </authorList>
    </citation>
    <scope>NUCLEOTIDE SEQUENCE</scope>
    <source>
        <strain evidence="5">CFSAN034343</strain>
    </source>
</reference>
<dbReference type="PANTHER" id="PTHR10204">
    <property type="entry name" value="NAD P H OXIDOREDUCTASE-RELATED"/>
    <property type="match status" value="1"/>
</dbReference>
<dbReference type="PANTHER" id="PTHR10204:SF34">
    <property type="entry name" value="NAD(P)H DEHYDROGENASE [QUINONE] 1 ISOFORM 1"/>
    <property type="match status" value="1"/>
</dbReference>
<accession>A0AAJ3IZX6</accession>
<reference evidence="4" key="3">
    <citation type="submission" date="2023-04" db="EMBL/GenBank/DDBJ databases">
        <title>Uncovering the Secrets of Slow-Growing Bacteria in Tropical Savanna Soil through Cultivation and Genomic Analysis.</title>
        <authorList>
            <person name="Goncalves O.S."/>
            <person name="Santana M.F."/>
        </authorList>
    </citation>
    <scope>NUCLEOTIDE SEQUENCE</scope>
    <source>
        <strain evidence="4">ANTI</strain>
    </source>
</reference>
<dbReference type="GO" id="GO:0003955">
    <property type="term" value="F:NAD(P)H dehydrogenase (quinone) activity"/>
    <property type="evidence" value="ECO:0007669"/>
    <property type="project" value="TreeGrafter"/>
</dbReference>
<sequence>MNILIIFDHPYGSGASENILHNRSYSAALLAATIRGLRSSGHRIDLIDLHKDGFNPVMSASDLASWRTKEVIDPLIADYQQRLLEADHLIFIFPIWWEGMPAMMKGFLDKVFAKGIVYSEPKPGRLFKCLLPRLKGASLLTVMATPTYIYRWLFGNPITKMMFRGTFRKMGINSLKWYNYSGMEKRTLEQRQLYLMETEKLFAKRWNTTY</sequence>
<organism evidence="4 7">
    <name type="scientific">Paenibacillus polymyxa</name>
    <name type="common">Bacillus polymyxa</name>
    <dbReference type="NCBI Taxonomy" id="1406"/>
    <lineage>
        <taxon>Bacteria</taxon>
        <taxon>Bacillati</taxon>
        <taxon>Bacillota</taxon>
        <taxon>Bacilli</taxon>
        <taxon>Bacillales</taxon>
        <taxon>Paenibacillaceae</taxon>
        <taxon>Paenibacillus</taxon>
    </lineage>
</organism>
<dbReference type="Gene3D" id="3.40.50.360">
    <property type="match status" value="1"/>
</dbReference>
<evidence type="ECO:0000256" key="2">
    <source>
        <dbReference type="ARBA" id="ARBA00023002"/>
    </source>
</evidence>
<keyword evidence="2 4" id="KW-0560">Oxidoreductase</keyword>
<feature type="domain" description="Flavodoxin-like fold" evidence="3">
    <location>
        <begin position="1"/>
        <end position="187"/>
    </location>
</feature>
<dbReference type="EC" id="1.-.-.-" evidence="4"/>
<dbReference type="Pfam" id="PF02525">
    <property type="entry name" value="Flavodoxin_2"/>
    <property type="match status" value="1"/>
</dbReference>
<reference evidence="6" key="1">
    <citation type="submission" date="2016-05" db="EMBL/GenBank/DDBJ databases">
        <title>Whole genome shotgun sequencing of cultured foodborne pathogen.</title>
        <authorList>
            <person name="Zheng J."/>
            <person name="Timme R."/>
            <person name="Allard M."/>
            <person name="Strain E."/>
            <person name="Luo Y."/>
            <person name="Brown E."/>
        </authorList>
    </citation>
    <scope>NUCLEOTIDE SEQUENCE [LARGE SCALE GENOMIC DNA]</scope>
    <source>
        <strain evidence="6">CFSAN034343</strain>
    </source>
</reference>